<evidence type="ECO:0000313" key="2">
    <source>
        <dbReference type="Proteomes" id="UP000000784"/>
    </source>
</evidence>
<reference evidence="2" key="2">
    <citation type="submission" date="2007-11" db="EMBL/GenBank/DDBJ databases">
        <title>Complete sequence of Delftia acidovorans DSM 14801 / SPH-1.</title>
        <authorList>
            <person name="Copeland A."/>
            <person name="Lucas S."/>
            <person name="Lapidus A."/>
            <person name="Barry K."/>
            <person name="Glavina del Rio T."/>
            <person name="Dalin E."/>
            <person name="Tice H."/>
            <person name="Pitluck S."/>
            <person name="Lowry S."/>
            <person name="Clum A."/>
            <person name="Schmutz J."/>
            <person name="Larimer F."/>
            <person name="Land M."/>
            <person name="Hauser L."/>
            <person name="Kyrpides N."/>
            <person name="Kim E."/>
            <person name="Schleheck D."/>
            <person name="Richardson P."/>
        </authorList>
    </citation>
    <scope>NUCLEOTIDE SEQUENCE [LARGE SCALE GENOMIC DNA]</scope>
    <source>
        <strain evidence="2">DSM 14801 / SPH-1</strain>
    </source>
</reference>
<protein>
    <submittedName>
        <fullName evidence="1">Uncharacterized protein</fullName>
    </submittedName>
</protein>
<accession>A9BQ98</accession>
<proteinExistence type="predicted"/>
<keyword evidence="2" id="KW-1185">Reference proteome</keyword>
<evidence type="ECO:0000313" key="1">
    <source>
        <dbReference type="EMBL" id="ABX33508.1"/>
    </source>
</evidence>
<dbReference type="EMBL" id="CP000884">
    <property type="protein sequence ID" value="ABX33508.1"/>
    <property type="molecule type" value="Genomic_DNA"/>
</dbReference>
<gene>
    <name evidence="1" type="ordered locus">Daci_0862</name>
</gene>
<dbReference type="HOGENOM" id="CLU_2301215_0_0_4"/>
<dbReference type="STRING" id="398578.Daci_0862"/>
<name>A9BQ98_DELAS</name>
<sequence>MKMLKFFQTEHVKIFGKELAGLIMRELNASQAKKDAKFMEKAQKTLVRADRLVQKFKMENKLNFYQRSQLANSFLWHLRDEDCPEAYAHQLTEWLVMQVQ</sequence>
<reference evidence="1 2" key="1">
    <citation type="journal article" date="2004" name="Appl. Environ. Microbiol.">
        <title>Mineralization of individual congeners of linear alkylbenzenesulfonate by defined pairs of heterotrophic bacteria.</title>
        <authorList>
            <person name="Schleheck D."/>
            <person name="Knepper T.P."/>
            <person name="Fischer K."/>
            <person name="Cook A.M."/>
        </authorList>
    </citation>
    <scope>NUCLEOTIDE SEQUENCE [LARGE SCALE GENOMIC DNA]</scope>
    <source>
        <strain evidence="2">DSM 14801 / SPH-1</strain>
    </source>
</reference>
<dbReference type="AlphaFoldDB" id="A9BQ98"/>
<dbReference type="Proteomes" id="UP000000784">
    <property type="component" value="Chromosome"/>
</dbReference>
<organism evidence="1 2">
    <name type="scientific">Delftia acidovorans (strain DSM 14801 / SPH-1)</name>
    <dbReference type="NCBI Taxonomy" id="398578"/>
    <lineage>
        <taxon>Bacteria</taxon>
        <taxon>Pseudomonadati</taxon>
        <taxon>Pseudomonadota</taxon>
        <taxon>Betaproteobacteria</taxon>
        <taxon>Burkholderiales</taxon>
        <taxon>Comamonadaceae</taxon>
        <taxon>Delftia</taxon>
    </lineage>
</organism>
<dbReference type="KEGG" id="dac:Daci_0862"/>